<dbReference type="Proteomes" id="UP000262325">
    <property type="component" value="Unassembled WGS sequence"/>
</dbReference>
<dbReference type="GO" id="GO:0000287">
    <property type="term" value="F:magnesium ion binding"/>
    <property type="evidence" value="ECO:0007669"/>
    <property type="project" value="TreeGrafter"/>
</dbReference>
<keyword evidence="11 15" id="KW-0547">Nucleotide-binding</keyword>
<comment type="catalytic activity">
    <reaction evidence="14">
        <text>IMP + diphosphate = hypoxanthine + 5-phospho-alpha-D-ribose 1-diphosphate</text>
        <dbReference type="Rhea" id="RHEA:17973"/>
        <dbReference type="ChEBI" id="CHEBI:17368"/>
        <dbReference type="ChEBI" id="CHEBI:33019"/>
        <dbReference type="ChEBI" id="CHEBI:58017"/>
        <dbReference type="ChEBI" id="CHEBI:58053"/>
        <dbReference type="EC" id="2.4.2.8"/>
    </reaction>
    <physiologicalReaction direction="right-to-left" evidence="14">
        <dbReference type="Rhea" id="RHEA:17975"/>
    </physiologicalReaction>
</comment>
<dbReference type="OMA" id="MQWRVAP"/>
<evidence type="ECO:0000256" key="3">
    <source>
        <dbReference type="ARBA" id="ARBA00004669"/>
    </source>
</evidence>
<evidence type="ECO:0000256" key="8">
    <source>
        <dbReference type="ARBA" id="ARBA00022679"/>
    </source>
</evidence>
<dbReference type="CDD" id="cd06223">
    <property type="entry name" value="PRTases_typeI"/>
    <property type="match status" value="1"/>
</dbReference>
<evidence type="ECO:0000256" key="13">
    <source>
        <dbReference type="ARBA" id="ARBA00048811"/>
    </source>
</evidence>
<dbReference type="GO" id="GO:0052657">
    <property type="term" value="F:guanine phosphoribosyltransferase activity"/>
    <property type="evidence" value="ECO:0007669"/>
    <property type="project" value="UniProtKB-ARBA"/>
</dbReference>
<dbReference type="InterPro" id="IPR000836">
    <property type="entry name" value="PRTase_dom"/>
</dbReference>
<dbReference type="GO" id="GO:0000166">
    <property type="term" value="F:nucleotide binding"/>
    <property type="evidence" value="ECO:0007669"/>
    <property type="project" value="UniProtKB-KW"/>
</dbReference>
<dbReference type="GO" id="GO:0005829">
    <property type="term" value="C:cytosol"/>
    <property type="evidence" value="ECO:0007669"/>
    <property type="project" value="TreeGrafter"/>
</dbReference>
<keyword evidence="7 15" id="KW-0328">Glycosyltransferase</keyword>
<dbReference type="GO" id="GO:0006178">
    <property type="term" value="P:guanine salvage"/>
    <property type="evidence" value="ECO:0007669"/>
    <property type="project" value="TreeGrafter"/>
</dbReference>
<evidence type="ECO:0000313" key="17">
    <source>
        <dbReference type="EMBL" id="HCW93577.1"/>
    </source>
</evidence>
<keyword evidence="8 15" id="KW-0808">Transferase</keyword>
<comment type="catalytic activity">
    <reaction evidence="13">
        <text>GMP + diphosphate = guanine + 5-phospho-alpha-D-ribose 1-diphosphate</text>
        <dbReference type="Rhea" id="RHEA:25424"/>
        <dbReference type="ChEBI" id="CHEBI:16235"/>
        <dbReference type="ChEBI" id="CHEBI:33019"/>
        <dbReference type="ChEBI" id="CHEBI:58017"/>
        <dbReference type="ChEBI" id="CHEBI:58115"/>
        <dbReference type="EC" id="2.4.2.8"/>
    </reaction>
    <physiologicalReaction direction="right-to-left" evidence="13">
        <dbReference type="Rhea" id="RHEA:25426"/>
    </physiologicalReaction>
</comment>
<dbReference type="InterPro" id="IPR005904">
    <property type="entry name" value="Hxn_phspho_trans"/>
</dbReference>
<sequence length="176" mass="19748">MKAEGLDIFLGEKEIREKVKELGQKITEDFKGEDVLLVGVLKGSWIFLADLAREIDTNVEISFISVSSYAGKKTVSSGVVRLLCDIDRPLDGRNVILVEDIVDTGLTLSYLKKLLYVRNPSTIKICTLLDKPSRRLADINPDYAGFEIPDEFVVGYGLDYDGKYRNLKNVCKLKVK</sequence>
<evidence type="ECO:0000256" key="5">
    <source>
        <dbReference type="ARBA" id="ARBA00011895"/>
    </source>
</evidence>
<dbReference type="FunFam" id="3.40.50.2020:FF:000006">
    <property type="entry name" value="Hypoxanthine phosphoribosyltransferase"/>
    <property type="match status" value="1"/>
</dbReference>
<comment type="cofactor">
    <cofactor evidence="1 15">
        <name>Mg(2+)</name>
        <dbReference type="ChEBI" id="CHEBI:18420"/>
    </cofactor>
</comment>
<evidence type="ECO:0000256" key="11">
    <source>
        <dbReference type="ARBA" id="ARBA00022741"/>
    </source>
</evidence>
<dbReference type="InterPro" id="IPR029057">
    <property type="entry name" value="PRTase-like"/>
</dbReference>
<keyword evidence="9 15" id="KW-0479">Metal-binding</keyword>
<dbReference type="GO" id="GO:0032263">
    <property type="term" value="P:GMP salvage"/>
    <property type="evidence" value="ECO:0007669"/>
    <property type="project" value="TreeGrafter"/>
</dbReference>
<gene>
    <name evidence="17" type="primary">hpt</name>
    <name evidence="17" type="ORF">DHM44_07835</name>
</gene>
<dbReference type="RefSeq" id="WP_013886117.1">
    <property type="nucleotide sequence ID" value="NZ_JAAZVV010000074.1"/>
</dbReference>
<dbReference type="InterPro" id="IPR050408">
    <property type="entry name" value="HGPRT"/>
</dbReference>
<dbReference type="AlphaFoldDB" id="A0A3D5QCM4"/>
<comment type="caution">
    <text evidence="17">The sequence shown here is derived from an EMBL/GenBank/DDBJ whole genome shotgun (WGS) entry which is preliminary data.</text>
</comment>
<evidence type="ECO:0000259" key="16">
    <source>
        <dbReference type="Pfam" id="PF00156"/>
    </source>
</evidence>
<accession>A0A3D5QCM4</accession>
<evidence type="ECO:0000256" key="12">
    <source>
        <dbReference type="ARBA" id="ARBA00022842"/>
    </source>
</evidence>
<dbReference type="Pfam" id="PF00156">
    <property type="entry name" value="Pribosyltran"/>
    <property type="match status" value="1"/>
</dbReference>
<comment type="pathway">
    <text evidence="3 15">Purine metabolism; IMP biosynthesis via salvage pathway; IMP from hypoxanthine: step 1/1.</text>
</comment>
<keyword evidence="12 15" id="KW-0460">Magnesium</keyword>
<evidence type="ECO:0000256" key="1">
    <source>
        <dbReference type="ARBA" id="ARBA00001946"/>
    </source>
</evidence>
<evidence type="ECO:0000256" key="15">
    <source>
        <dbReference type="RuleBase" id="RU364099"/>
    </source>
</evidence>
<dbReference type="EMBL" id="DPPF01000164">
    <property type="protein sequence ID" value="HCW93577.1"/>
    <property type="molecule type" value="Genomic_DNA"/>
</dbReference>
<organism evidence="17 18">
    <name type="scientific">Flexistipes sinusarabici</name>
    <dbReference type="NCBI Taxonomy" id="2352"/>
    <lineage>
        <taxon>Bacteria</taxon>
        <taxon>Pseudomonadati</taxon>
        <taxon>Deferribacterota</taxon>
        <taxon>Deferribacteres</taxon>
        <taxon>Deferribacterales</taxon>
        <taxon>Flexistipitaceae</taxon>
        <taxon>Flexistipes</taxon>
    </lineage>
</organism>
<dbReference type="EC" id="2.4.2.8" evidence="5 15"/>
<evidence type="ECO:0000313" key="18">
    <source>
        <dbReference type="Proteomes" id="UP000262325"/>
    </source>
</evidence>
<dbReference type="GO" id="GO:0004422">
    <property type="term" value="F:hypoxanthine phosphoribosyltransferase activity"/>
    <property type="evidence" value="ECO:0007669"/>
    <property type="project" value="InterPro"/>
</dbReference>
<evidence type="ECO:0000256" key="4">
    <source>
        <dbReference type="ARBA" id="ARBA00008391"/>
    </source>
</evidence>
<keyword evidence="6 15" id="KW-0963">Cytoplasm</keyword>
<evidence type="ECO:0000256" key="6">
    <source>
        <dbReference type="ARBA" id="ARBA00022490"/>
    </source>
</evidence>
<dbReference type="GO" id="GO:0046100">
    <property type="term" value="P:hypoxanthine metabolic process"/>
    <property type="evidence" value="ECO:0007669"/>
    <property type="project" value="TreeGrafter"/>
</dbReference>
<dbReference type="SUPFAM" id="SSF53271">
    <property type="entry name" value="PRTase-like"/>
    <property type="match status" value="1"/>
</dbReference>
<protein>
    <recommendedName>
        <fullName evidence="5 15">Hypoxanthine phosphoribosyltransferase</fullName>
        <ecNumber evidence="5 15">2.4.2.8</ecNumber>
    </recommendedName>
</protein>
<dbReference type="GO" id="GO:0006166">
    <property type="term" value="P:purine ribonucleoside salvage"/>
    <property type="evidence" value="ECO:0007669"/>
    <property type="project" value="UniProtKB-KW"/>
</dbReference>
<dbReference type="PANTHER" id="PTHR43340:SF1">
    <property type="entry name" value="HYPOXANTHINE PHOSPHORIBOSYLTRANSFERASE"/>
    <property type="match status" value="1"/>
</dbReference>
<comment type="subcellular location">
    <subcellularLocation>
        <location evidence="2 15">Cytoplasm</location>
    </subcellularLocation>
</comment>
<comment type="similarity">
    <text evidence="4 15">Belongs to the purine/pyrimidine phosphoribosyltransferase family.</text>
</comment>
<dbReference type="PANTHER" id="PTHR43340">
    <property type="entry name" value="HYPOXANTHINE-GUANINE PHOSPHORIBOSYLTRANSFERASE"/>
    <property type="match status" value="1"/>
</dbReference>
<name>A0A3D5QCM4_FLESI</name>
<evidence type="ECO:0000256" key="7">
    <source>
        <dbReference type="ARBA" id="ARBA00022676"/>
    </source>
</evidence>
<feature type="domain" description="Phosphoribosyltransferase" evidence="16">
    <location>
        <begin position="14"/>
        <end position="160"/>
    </location>
</feature>
<evidence type="ECO:0000256" key="10">
    <source>
        <dbReference type="ARBA" id="ARBA00022726"/>
    </source>
</evidence>
<evidence type="ECO:0000256" key="14">
    <source>
        <dbReference type="ARBA" id="ARBA00049402"/>
    </source>
</evidence>
<evidence type="ECO:0000256" key="2">
    <source>
        <dbReference type="ARBA" id="ARBA00004496"/>
    </source>
</evidence>
<proteinExistence type="inferred from homology"/>
<evidence type="ECO:0000256" key="9">
    <source>
        <dbReference type="ARBA" id="ARBA00022723"/>
    </source>
</evidence>
<dbReference type="NCBIfam" id="TIGR01203">
    <property type="entry name" value="HGPRTase"/>
    <property type="match status" value="1"/>
</dbReference>
<dbReference type="UniPathway" id="UPA00591">
    <property type="reaction ID" value="UER00648"/>
</dbReference>
<dbReference type="Gene3D" id="3.40.50.2020">
    <property type="match status" value="1"/>
</dbReference>
<keyword evidence="10 15" id="KW-0660">Purine salvage</keyword>
<reference evidence="17 18" key="1">
    <citation type="journal article" date="2018" name="Nat. Biotechnol.">
        <title>A standardized bacterial taxonomy based on genome phylogeny substantially revises the tree of life.</title>
        <authorList>
            <person name="Parks D.H."/>
            <person name="Chuvochina M."/>
            <person name="Waite D.W."/>
            <person name="Rinke C."/>
            <person name="Skarshewski A."/>
            <person name="Chaumeil P.A."/>
            <person name="Hugenholtz P."/>
        </authorList>
    </citation>
    <scope>NUCLEOTIDE SEQUENCE [LARGE SCALE GENOMIC DNA]</scope>
    <source>
        <strain evidence="17">UBA8672</strain>
    </source>
</reference>
<dbReference type="GO" id="GO:0032264">
    <property type="term" value="P:IMP salvage"/>
    <property type="evidence" value="ECO:0007669"/>
    <property type="project" value="UniProtKB-UniPathway"/>
</dbReference>